<evidence type="ECO:0000313" key="6">
    <source>
        <dbReference type="EMBL" id="KAL2786096.1"/>
    </source>
</evidence>
<dbReference type="Proteomes" id="UP001610563">
    <property type="component" value="Unassembled WGS sequence"/>
</dbReference>
<proteinExistence type="predicted"/>
<evidence type="ECO:0000256" key="5">
    <source>
        <dbReference type="SAM" id="Phobius"/>
    </source>
</evidence>
<dbReference type="Pfam" id="PF00083">
    <property type="entry name" value="Sugar_tr"/>
    <property type="match status" value="1"/>
</dbReference>
<dbReference type="InterPro" id="IPR050360">
    <property type="entry name" value="MFS_Sugar_Transporters"/>
</dbReference>
<feature type="transmembrane region" description="Helical" evidence="5">
    <location>
        <begin position="135"/>
        <end position="154"/>
    </location>
</feature>
<keyword evidence="7" id="KW-1185">Reference proteome</keyword>
<keyword evidence="2 5" id="KW-0812">Transmembrane</keyword>
<gene>
    <name evidence="6" type="ORF">BJX66DRAFT_342484</name>
</gene>
<evidence type="ECO:0000256" key="4">
    <source>
        <dbReference type="ARBA" id="ARBA00023136"/>
    </source>
</evidence>
<evidence type="ECO:0000256" key="2">
    <source>
        <dbReference type="ARBA" id="ARBA00022692"/>
    </source>
</evidence>
<protein>
    <submittedName>
        <fullName evidence="6">Uncharacterized protein</fullName>
    </submittedName>
</protein>
<feature type="transmembrane region" description="Helical" evidence="5">
    <location>
        <begin position="223"/>
        <end position="240"/>
    </location>
</feature>
<comment type="subcellular location">
    <subcellularLocation>
        <location evidence="1">Membrane</location>
        <topology evidence="1">Multi-pass membrane protein</topology>
    </subcellularLocation>
</comment>
<dbReference type="Gene3D" id="1.20.1250.20">
    <property type="entry name" value="MFS general substrate transporter like domains"/>
    <property type="match status" value="1"/>
</dbReference>
<evidence type="ECO:0000256" key="3">
    <source>
        <dbReference type="ARBA" id="ARBA00022989"/>
    </source>
</evidence>
<feature type="transmembrane region" description="Helical" evidence="5">
    <location>
        <begin position="71"/>
        <end position="95"/>
    </location>
</feature>
<evidence type="ECO:0000256" key="1">
    <source>
        <dbReference type="ARBA" id="ARBA00004141"/>
    </source>
</evidence>
<dbReference type="EMBL" id="JBFTWV010000126">
    <property type="protein sequence ID" value="KAL2786096.1"/>
    <property type="molecule type" value="Genomic_DNA"/>
</dbReference>
<dbReference type="PANTHER" id="PTHR48022:SF2">
    <property type="entry name" value="PLASTIDIC GLUCOSE TRANSPORTER 4"/>
    <property type="match status" value="1"/>
</dbReference>
<organism evidence="6 7">
    <name type="scientific">Aspergillus keveii</name>
    <dbReference type="NCBI Taxonomy" id="714993"/>
    <lineage>
        <taxon>Eukaryota</taxon>
        <taxon>Fungi</taxon>
        <taxon>Dikarya</taxon>
        <taxon>Ascomycota</taxon>
        <taxon>Pezizomycotina</taxon>
        <taxon>Eurotiomycetes</taxon>
        <taxon>Eurotiomycetidae</taxon>
        <taxon>Eurotiales</taxon>
        <taxon>Aspergillaceae</taxon>
        <taxon>Aspergillus</taxon>
        <taxon>Aspergillus subgen. Nidulantes</taxon>
    </lineage>
</organism>
<dbReference type="PANTHER" id="PTHR48022">
    <property type="entry name" value="PLASTIDIC GLUCOSE TRANSPORTER 4"/>
    <property type="match status" value="1"/>
</dbReference>
<dbReference type="InterPro" id="IPR036259">
    <property type="entry name" value="MFS_trans_sf"/>
</dbReference>
<reference evidence="6 7" key="1">
    <citation type="submission" date="2024-07" db="EMBL/GenBank/DDBJ databases">
        <title>Section-level genome sequencing and comparative genomics of Aspergillus sections Usti and Cavernicolus.</title>
        <authorList>
            <consortium name="Lawrence Berkeley National Laboratory"/>
            <person name="Nybo J.L."/>
            <person name="Vesth T.C."/>
            <person name="Theobald S."/>
            <person name="Frisvad J.C."/>
            <person name="Larsen T.O."/>
            <person name="Kjaerboelling I."/>
            <person name="Rothschild-Mancinelli K."/>
            <person name="Lyhne E.K."/>
            <person name="Kogle M.E."/>
            <person name="Barry K."/>
            <person name="Clum A."/>
            <person name="Na H."/>
            <person name="Ledsgaard L."/>
            <person name="Lin J."/>
            <person name="Lipzen A."/>
            <person name="Kuo A."/>
            <person name="Riley R."/>
            <person name="Mondo S."/>
            <person name="Labutti K."/>
            <person name="Haridas S."/>
            <person name="Pangalinan J."/>
            <person name="Salamov A.A."/>
            <person name="Simmons B.A."/>
            <person name="Magnuson J.K."/>
            <person name="Chen J."/>
            <person name="Drula E."/>
            <person name="Henrissat B."/>
            <person name="Wiebenga A."/>
            <person name="Lubbers R.J."/>
            <person name="Gomes A.C."/>
            <person name="Makela M.R."/>
            <person name="Stajich J."/>
            <person name="Grigoriev I.V."/>
            <person name="Mortensen U.H."/>
            <person name="De Vries R.P."/>
            <person name="Baker S.E."/>
            <person name="Andersen M.R."/>
        </authorList>
    </citation>
    <scope>NUCLEOTIDE SEQUENCE [LARGE SCALE GENOMIC DNA]</scope>
    <source>
        <strain evidence="6 7">CBS 209.92</strain>
    </source>
</reference>
<keyword evidence="3 5" id="KW-1133">Transmembrane helix</keyword>
<dbReference type="SUPFAM" id="SSF103473">
    <property type="entry name" value="MFS general substrate transporter"/>
    <property type="match status" value="1"/>
</dbReference>
<accession>A0ABR4FS51</accession>
<comment type="caution">
    <text evidence="6">The sequence shown here is derived from an EMBL/GenBank/DDBJ whole genome shotgun (WGS) entry which is preliminary data.</text>
</comment>
<sequence>MLGIFRSQGILVSDPFLEEDTSFARRATDPPLMEVAFSGKRPKFGEDGLDSRLQLCTETGTLKPENATSNILTSCSINICGALSGAFFIFTYAALFLESVGTFSNSIQVSVIINACLFAGLCFGPFLMDLIGRRWLILSGYLGMMSCMVIFAAVSSGLGSESDVVHDVLVPVAYLCRNACHPSPAACTSVQHLRVQRVRLRHKLLNPYMLDAEYGNMGTNVGYFYFGTELVAFALLFFILPENALLTLEQIDEYFMSGRKPWKTSLRRNKRIARGEIGVGDD</sequence>
<dbReference type="InterPro" id="IPR005828">
    <property type="entry name" value="MFS_sugar_transport-like"/>
</dbReference>
<evidence type="ECO:0000313" key="7">
    <source>
        <dbReference type="Proteomes" id="UP001610563"/>
    </source>
</evidence>
<keyword evidence="4 5" id="KW-0472">Membrane</keyword>
<feature type="transmembrane region" description="Helical" evidence="5">
    <location>
        <begin position="107"/>
        <end position="128"/>
    </location>
</feature>
<name>A0ABR4FS51_9EURO</name>